<evidence type="ECO:0000256" key="1">
    <source>
        <dbReference type="ARBA" id="ARBA00008439"/>
    </source>
</evidence>
<evidence type="ECO:0000256" key="2">
    <source>
        <dbReference type="HAMAP-Rule" id="MF_01448"/>
    </source>
</evidence>
<dbReference type="InterPro" id="IPR009711">
    <property type="entry name" value="UPF0473"/>
</dbReference>
<comment type="caution">
    <text evidence="3">The sequence shown here is derived from an EMBL/GenBank/DDBJ whole genome shotgun (WGS) entry which is preliminary data.</text>
</comment>
<dbReference type="AlphaFoldDB" id="A0A1Y3PU70"/>
<accession>A0A1Y3PU70</accession>
<organism evidence="3 4">
    <name type="scientific">Bacillus thermozeamaize</name>
    <dbReference type="NCBI Taxonomy" id="230954"/>
    <lineage>
        <taxon>Bacteria</taxon>
        <taxon>Bacillati</taxon>
        <taxon>Bacillota</taxon>
        <taxon>Bacilli</taxon>
        <taxon>Bacillales</taxon>
        <taxon>Bacillaceae</taxon>
        <taxon>Bacillus</taxon>
    </lineage>
</organism>
<comment type="similarity">
    <text evidence="1 2">Belongs to the UPF0473 family.</text>
</comment>
<name>A0A1Y3PU70_9BACI</name>
<dbReference type="PANTHER" id="PTHR40066">
    <property type="entry name" value="UPF0473 PROTEIN CBO2561/CLC_2432"/>
    <property type="match status" value="1"/>
</dbReference>
<sequence>MMAEKLEVGEVITIPDEEGVEEAFEVIMTFEADDGRKYLMAVPTEAEDAEEEEVYAFRYEEHGENLDLFLIEDDEEWEMVEEMFHTMLEQPEDGTE</sequence>
<evidence type="ECO:0000313" key="3">
    <source>
        <dbReference type="EMBL" id="OUM90923.1"/>
    </source>
</evidence>
<proteinExistence type="inferred from homology"/>
<dbReference type="Pfam" id="PF06949">
    <property type="entry name" value="DUF1292"/>
    <property type="match status" value="1"/>
</dbReference>
<gene>
    <name evidence="3" type="ORF">BAA01_00385</name>
</gene>
<dbReference type="EMBL" id="LZRT01000009">
    <property type="protein sequence ID" value="OUM90923.1"/>
    <property type="molecule type" value="Genomic_DNA"/>
</dbReference>
<dbReference type="PANTHER" id="PTHR40066:SF1">
    <property type="entry name" value="UPF0473 PROTEIN CBO2561_CLC_2432"/>
    <property type="match status" value="1"/>
</dbReference>
<reference evidence="4" key="1">
    <citation type="submission" date="2016-06" db="EMBL/GenBank/DDBJ databases">
        <authorList>
            <person name="Nascimento L."/>
            <person name="Pereira R.V."/>
            <person name="Martins L.F."/>
            <person name="Quaggio R.B."/>
            <person name="Silva A.M."/>
            <person name="Setubal J.C."/>
        </authorList>
    </citation>
    <scope>NUCLEOTIDE SEQUENCE [LARGE SCALE GENOMIC DNA]</scope>
</reference>
<protein>
    <recommendedName>
        <fullName evidence="2">UPF0473 protein BAA01_00385</fullName>
    </recommendedName>
</protein>
<evidence type="ECO:0000313" key="4">
    <source>
        <dbReference type="Proteomes" id="UP000196475"/>
    </source>
</evidence>
<dbReference type="Proteomes" id="UP000196475">
    <property type="component" value="Unassembled WGS sequence"/>
</dbReference>
<dbReference type="HAMAP" id="MF_01448">
    <property type="entry name" value="UPF0473"/>
    <property type="match status" value="1"/>
</dbReference>